<dbReference type="PROSITE" id="PS51352">
    <property type="entry name" value="THIOREDOXIN_2"/>
    <property type="match status" value="1"/>
</dbReference>
<dbReference type="Proteomes" id="UP001409291">
    <property type="component" value="Unassembled WGS sequence"/>
</dbReference>
<keyword evidence="1" id="KW-0732">Signal</keyword>
<dbReference type="PANTHER" id="PTHR42852">
    <property type="entry name" value="THIOL:DISULFIDE INTERCHANGE PROTEIN DSBE"/>
    <property type="match status" value="1"/>
</dbReference>
<feature type="signal peptide" evidence="1">
    <location>
        <begin position="1"/>
        <end position="22"/>
    </location>
</feature>
<sequence length="419" mass="48517">MKHLKYNFLLFIAFFIAQTLWAQKKEAVDFSKSLKIGDRFVPPNGISVFRGNMVKFDWNTLKDKVIILDFFSTACSTCIDDMPKLQKLQDKYKDRLQIFNVAFQDKATLEKFYTENTFLKEKKVNLPVIHNDGELKKMFPHWAEPHAVIIYKGIVQAITFSRLLTEENILKLLRDGRIELPYKNDYNQGDLGVHSSKGQGVSHLIGVWLSGYQNGVRTVDLKYVRDSITGLYKSSFYNRSIYIALRNVWSKFEMPTYIPRDERVVWKVKDSTRFHNFKEDKDKWNVENAISYERLDKVMRSDSLQARVILQDLHSLLSIRSYKTMMKRTCLILKSCPVKPYAGQPLKNPLNYENSSVLGTIIDIGMQFPPVIDQVNRNEKITVGDFSNLAELNQQLAVYGIKAEIGEGEIEVLVIEEVQ</sequence>
<name>A0ABV0BWC4_9SPHI</name>
<protein>
    <submittedName>
        <fullName evidence="3">TlpA disulfide reductase family protein</fullName>
    </submittedName>
</protein>
<dbReference type="InterPro" id="IPR000866">
    <property type="entry name" value="AhpC/TSA"/>
</dbReference>
<dbReference type="SUPFAM" id="SSF52833">
    <property type="entry name" value="Thioredoxin-like"/>
    <property type="match status" value="1"/>
</dbReference>
<keyword evidence="4" id="KW-1185">Reference proteome</keyword>
<dbReference type="InterPro" id="IPR013766">
    <property type="entry name" value="Thioredoxin_domain"/>
</dbReference>
<reference evidence="3 4" key="1">
    <citation type="submission" date="2024-04" db="EMBL/GenBank/DDBJ databases">
        <title>WGS of bacteria from Torrens River.</title>
        <authorList>
            <person name="Wyrsch E.R."/>
            <person name="Drigo B."/>
        </authorList>
    </citation>
    <scope>NUCLEOTIDE SEQUENCE [LARGE SCALE GENOMIC DNA]</scope>
    <source>
        <strain evidence="3 4">TWI391</strain>
    </source>
</reference>
<evidence type="ECO:0000313" key="4">
    <source>
        <dbReference type="Proteomes" id="UP001409291"/>
    </source>
</evidence>
<evidence type="ECO:0000313" key="3">
    <source>
        <dbReference type="EMBL" id="MEN5379095.1"/>
    </source>
</evidence>
<accession>A0ABV0BWC4</accession>
<dbReference type="InterPro" id="IPR036249">
    <property type="entry name" value="Thioredoxin-like_sf"/>
</dbReference>
<dbReference type="Gene3D" id="3.40.30.10">
    <property type="entry name" value="Glutaredoxin"/>
    <property type="match status" value="1"/>
</dbReference>
<dbReference type="CDD" id="cd02966">
    <property type="entry name" value="TlpA_like_family"/>
    <property type="match status" value="1"/>
</dbReference>
<dbReference type="EMBL" id="JBDJNQ010000009">
    <property type="protein sequence ID" value="MEN5379095.1"/>
    <property type="molecule type" value="Genomic_DNA"/>
</dbReference>
<dbReference type="InterPro" id="IPR050553">
    <property type="entry name" value="Thioredoxin_ResA/DsbE_sf"/>
</dbReference>
<feature type="domain" description="Thioredoxin" evidence="2">
    <location>
        <begin position="34"/>
        <end position="178"/>
    </location>
</feature>
<gene>
    <name evidence="3" type="ORF">ABE541_17665</name>
</gene>
<dbReference type="RefSeq" id="WP_346581885.1">
    <property type="nucleotide sequence ID" value="NZ_JBDJNQ010000009.1"/>
</dbReference>
<comment type="caution">
    <text evidence="3">The sequence shown here is derived from an EMBL/GenBank/DDBJ whole genome shotgun (WGS) entry which is preliminary data.</text>
</comment>
<evidence type="ECO:0000256" key="1">
    <source>
        <dbReference type="SAM" id="SignalP"/>
    </source>
</evidence>
<evidence type="ECO:0000259" key="2">
    <source>
        <dbReference type="PROSITE" id="PS51352"/>
    </source>
</evidence>
<feature type="chain" id="PRO_5045138292" evidence="1">
    <location>
        <begin position="23"/>
        <end position="419"/>
    </location>
</feature>
<proteinExistence type="predicted"/>
<organism evidence="3 4">
    <name type="scientific">Sphingobacterium kitahiroshimense</name>
    <dbReference type="NCBI Taxonomy" id="470446"/>
    <lineage>
        <taxon>Bacteria</taxon>
        <taxon>Pseudomonadati</taxon>
        <taxon>Bacteroidota</taxon>
        <taxon>Sphingobacteriia</taxon>
        <taxon>Sphingobacteriales</taxon>
        <taxon>Sphingobacteriaceae</taxon>
        <taxon>Sphingobacterium</taxon>
    </lineage>
</organism>
<dbReference type="PANTHER" id="PTHR42852:SF13">
    <property type="entry name" value="PROTEIN DIPZ"/>
    <property type="match status" value="1"/>
</dbReference>
<dbReference type="Pfam" id="PF00578">
    <property type="entry name" value="AhpC-TSA"/>
    <property type="match status" value="1"/>
</dbReference>